<proteinExistence type="predicted"/>
<accession>A0A5Q4C618</accession>
<organism evidence="2 3">
    <name type="scientific">Colletotrichum shisoi</name>
    <dbReference type="NCBI Taxonomy" id="2078593"/>
    <lineage>
        <taxon>Eukaryota</taxon>
        <taxon>Fungi</taxon>
        <taxon>Dikarya</taxon>
        <taxon>Ascomycota</taxon>
        <taxon>Pezizomycotina</taxon>
        <taxon>Sordariomycetes</taxon>
        <taxon>Hypocreomycetidae</taxon>
        <taxon>Glomerellales</taxon>
        <taxon>Glomerellaceae</taxon>
        <taxon>Colletotrichum</taxon>
        <taxon>Colletotrichum destructivum species complex</taxon>
    </lineage>
</organism>
<reference evidence="2 3" key="1">
    <citation type="journal article" date="2019" name="Sci. Rep.">
        <title>Colletotrichum shisoi sp. nov., an anthracnose pathogen of Perilla frutescens in Japan: molecular phylogenetic, morphological and genomic evidence.</title>
        <authorList>
            <person name="Gan P."/>
            <person name="Tsushima A."/>
            <person name="Hiroyama R."/>
            <person name="Narusaka M."/>
            <person name="Takano Y."/>
            <person name="Narusaka Y."/>
            <person name="Kawaradani M."/>
            <person name="Damm U."/>
            <person name="Shirasu K."/>
        </authorList>
    </citation>
    <scope>NUCLEOTIDE SEQUENCE [LARGE SCALE GENOMIC DNA]</scope>
    <source>
        <strain evidence="2 3">PG-2018a</strain>
    </source>
</reference>
<sequence length="71" mass="7459">MMANPAAANIRISTSTSSPPAATVRGDRFATKTKQTEGLEGLPGQGEKGVDAWGGGRGKSMDEGRRWGRLK</sequence>
<feature type="compositionally biased region" description="Low complexity" evidence="1">
    <location>
        <begin position="13"/>
        <end position="23"/>
    </location>
</feature>
<protein>
    <submittedName>
        <fullName evidence="2">Uncharacterized protein</fullName>
    </submittedName>
</protein>
<feature type="region of interest" description="Disordered" evidence="1">
    <location>
        <begin position="1"/>
        <end position="71"/>
    </location>
</feature>
<evidence type="ECO:0000313" key="2">
    <source>
        <dbReference type="EMBL" id="TQN74788.1"/>
    </source>
</evidence>
<evidence type="ECO:0000256" key="1">
    <source>
        <dbReference type="SAM" id="MobiDB-lite"/>
    </source>
</evidence>
<feature type="compositionally biased region" description="Gly residues" evidence="1">
    <location>
        <begin position="41"/>
        <end position="58"/>
    </location>
</feature>
<dbReference type="Proteomes" id="UP000326340">
    <property type="component" value="Unassembled WGS sequence"/>
</dbReference>
<comment type="caution">
    <text evidence="2">The sequence shown here is derived from an EMBL/GenBank/DDBJ whole genome shotgun (WGS) entry which is preliminary data.</text>
</comment>
<gene>
    <name evidence="2" type="ORF">CSHISOI_00629</name>
</gene>
<dbReference type="AlphaFoldDB" id="A0A5Q4C618"/>
<feature type="compositionally biased region" description="Basic and acidic residues" evidence="1">
    <location>
        <begin position="59"/>
        <end position="71"/>
    </location>
</feature>
<keyword evidence="3" id="KW-1185">Reference proteome</keyword>
<evidence type="ECO:0000313" key="3">
    <source>
        <dbReference type="Proteomes" id="UP000326340"/>
    </source>
</evidence>
<feature type="compositionally biased region" description="Basic and acidic residues" evidence="1">
    <location>
        <begin position="25"/>
        <end position="37"/>
    </location>
</feature>
<dbReference type="EMBL" id="PUHP01000021">
    <property type="protein sequence ID" value="TQN74788.1"/>
    <property type="molecule type" value="Genomic_DNA"/>
</dbReference>
<name>A0A5Q4C618_9PEZI</name>